<dbReference type="EMBL" id="NBNE01012514">
    <property type="protein sequence ID" value="OWY95769.1"/>
    <property type="molecule type" value="Genomic_DNA"/>
</dbReference>
<name>A0A225UUB4_9STRA</name>
<dbReference type="Proteomes" id="UP000198211">
    <property type="component" value="Unassembled WGS sequence"/>
</dbReference>
<keyword evidence="2" id="KW-1185">Reference proteome</keyword>
<evidence type="ECO:0000313" key="1">
    <source>
        <dbReference type="EMBL" id="OWY95769.1"/>
    </source>
</evidence>
<comment type="caution">
    <text evidence="1">The sequence shown here is derived from an EMBL/GenBank/DDBJ whole genome shotgun (WGS) entry which is preliminary data.</text>
</comment>
<organism evidence="1 2">
    <name type="scientific">Phytophthora megakarya</name>
    <dbReference type="NCBI Taxonomy" id="4795"/>
    <lineage>
        <taxon>Eukaryota</taxon>
        <taxon>Sar</taxon>
        <taxon>Stramenopiles</taxon>
        <taxon>Oomycota</taxon>
        <taxon>Peronosporomycetes</taxon>
        <taxon>Peronosporales</taxon>
        <taxon>Peronosporaceae</taxon>
        <taxon>Phytophthora</taxon>
    </lineage>
</organism>
<proteinExistence type="predicted"/>
<dbReference type="OrthoDB" id="128901at2759"/>
<gene>
    <name evidence="1" type="ORF">PHMEG_00034144</name>
</gene>
<accession>A0A225UUB4</accession>
<evidence type="ECO:0000313" key="2">
    <source>
        <dbReference type="Proteomes" id="UP000198211"/>
    </source>
</evidence>
<dbReference type="AlphaFoldDB" id="A0A225UUB4"/>
<protein>
    <submittedName>
        <fullName evidence="1">Uncharacterized protein</fullName>
    </submittedName>
</protein>
<sequence>MLEDAENCVTVTGTPGVGKAIFYAYLFSSFGRREERFYTFGGVARECVLLRIPRQSESTIDSEIFWS</sequence>
<reference evidence="2" key="1">
    <citation type="submission" date="2017-03" db="EMBL/GenBank/DDBJ databases">
        <title>Phytopthora megakarya and P. palmivora, two closely related causual agents of cacao black pod achieved similar genome size and gene model numbers by different mechanisms.</title>
        <authorList>
            <person name="Ali S."/>
            <person name="Shao J."/>
            <person name="Larry D.J."/>
            <person name="Kronmiller B."/>
            <person name="Shen D."/>
            <person name="Strem M.D."/>
            <person name="Melnick R.L."/>
            <person name="Guiltinan M.J."/>
            <person name="Tyler B.M."/>
            <person name="Meinhardt L.W."/>
            <person name="Bailey B.A."/>
        </authorList>
    </citation>
    <scope>NUCLEOTIDE SEQUENCE [LARGE SCALE GENOMIC DNA]</scope>
    <source>
        <strain evidence="2">zdho120</strain>
    </source>
</reference>